<dbReference type="GO" id="GO:0051539">
    <property type="term" value="F:4 iron, 4 sulfur cluster binding"/>
    <property type="evidence" value="ECO:0007669"/>
    <property type="project" value="UniProtKB-KW"/>
</dbReference>
<keyword evidence="2" id="KW-0411">Iron-sulfur</keyword>
<dbReference type="Gene3D" id="3.20.20.70">
    <property type="entry name" value="Aldolase class I"/>
    <property type="match status" value="1"/>
</dbReference>
<name>A0A645JXX0_9ZZZZ</name>
<dbReference type="GO" id="GO:0070475">
    <property type="term" value="P:rRNA base methylation"/>
    <property type="evidence" value="ECO:0007669"/>
    <property type="project" value="TreeGrafter"/>
</dbReference>
<proteinExistence type="predicted"/>
<dbReference type="EC" id="2.1.1.192" evidence="3"/>
<dbReference type="AlphaFoldDB" id="A0A645JXX0"/>
<dbReference type="PANTHER" id="PTHR30544">
    <property type="entry name" value="23S RRNA METHYLTRANSFERASE"/>
    <property type="match status" value="1"/>
</dbReference>
<organism evidence="3">
    <name type="scientific">bioreactor metagenome</name>
    <dbReference type="NCBI Taxonomy" id="1076179"/>
    <lineage>
        <taxon>unclassified sequences</taxon>
        <taxon>metagenomes</taxon>
        <taxon>ecological metagenomes</taxon>
    </lineage>
</organism>
<keyword evidence="3" id="KW-0808">Transferase</keyword>
<comment type="cofactor">
    <cofactor evidence="1">
        <name>[4Fe-4S] cluster</name>
        <dbReference type="ChEBI" id="CHEBI:49883"/>
    </cofactor>
</comment>
<comment type="caution">
    <text evidence="3">The sequence shown here is derived from an EMBL/GenBank/DDBJ whole genome shotgun (WGS) entry which is preliminary data.</text>
</comment>
<evidence type="ECO:0000256" key="2">
    <source>
        <dbReference type="ARBA" id="ARBA00022485"/>
    </source>
</evidence>
<keyword evidence="2" id="KW-0479">Metal-binding</keyword>
<keyword evidence="2" id="KW-0408">Iron</keyword>
<dbReference type="PANTHER" id="PTHR30544:SF5">
    <property type="entry name" value="RADICAL SAM CORE DOMAIN-CONTAINING PROTEIN"/>
    <property type="match status" value="1"/>
</dbReference>
<dbReference type="GO" id="GO:0030488">
    <property type="term" value="P:tRNA methylation"/>
    <property type="evidence" value="ECO:0007669"/>
    <property type="project" value="TreeGrafter"/>
</dbReference>
<sequence>MEQLSELLAGLNCHVNLIPLNDNIGLDLKAPVKRRVYAFCDMLTKAGLSATVRQSMGGDIAGACGQLKQQYQSKK</sequence>
<accession>A0A645JXX0</accession>
<gene>
    <name evidence="3" type="primary">rlmN_54</name>
    <name evidence="3" type="ORF">SDC9_211742</name>
</gene>
<evidence type="ECO:0000256" key="1">
    <source>
        <dbReference type="ARBA" id="ARBA00001966"/>
    </source>
</evidence>
<dbReference type="GO" id="GO:0008168">
    <property type="term" value="F:methyltransferase activity"/>
    <property type="evidence" value="ECO:0007669"/>
    <property type="project" value="UniProtKB-KW"/>
</dbReference>
<keyword evidence="3" id="KW-0489">Methyltransferase</keyword>
<dbReference type="InterPro" id="IPR013785">
    <property type="entry name" value="Aldolase_TIM"/>
</dbReference>
<protein>
    <submittedName>
        <fullName evidence="3">Putative dual-specificity RNA methyltransferase RlmN</fullName>
        <ecNumber evidence="3">2.1.1.192</ecNumber>
    </submittedName>
</protein>
<keyword evidence="2" id="KW-0004">4Fe-4S</keyword>
<evidence type="ECO:0000313" key="3">
    <source>
        <dbReference type="EMBL" id="MPN63973.1"/>
    </source>
</evidence>
<dbReference type="EMBL" id="VSSQ01144215">
    <property type="protein sequence ID" value="MPN63973.1"/>
    <property type="molecule type" value="Genomic_DNA"/>
</dbReference>
<dbReference type="InterPro" id="IPR040072">
    <property type="entry name" value="Methyltransferase_A"/>
</dbReference>
<reference evidence="3" key="1">
    <citation type="submission" date="2019-08" db="EMBL/GenBank/DDBJ databases">
        <authorList>
            <person name="Kucharzyk K."/>
            <person name="Murdoch R.W."/>
            <person name="Higgins S."/>
            <person name="Loffler F."/>
        </authorList>
    </citation>
    <scope>NUCLEOTIDE SEQUENCE</scope>
</reference>